<accession>A0A0B0DI97</accession>
<dbReference type="eggNOG" id="COG2801">
    <property type="taxonomic scope" value="Bacteria"/>
</dbReference>
<evidence type="ECO:0000313" key="2">
    <source>
        <dbReference type="Proteomes" id="UP000030664"/>
    </source>
</evidence>
<gene>
    <name evidence="1" type="ORF">AS25_03975</name>
</gene>
<proteinExistence type="predicted"/>
<dbReference type="EMBL" id="JROM01000016">
    <property type="protein sequence ID" value="KHE74959.1"/>
    <property type="molecule type" value="Genomic_DNA"/>
</dbReference>
<dbReference type="STRING" id="223184.AS25_03975"/>
<dbReference type="eggNOG" id="COG3547">
    <property type="taxonomic scope" value="Bacteria"/>
</dbReference>
<comment type="caution">
    <text evidence="1">The sequence shown here is derived from an EMBL/GenBank/DDBJ whole genome shotgun (WGS) entry which is preliminary data.</text>
</comment>
<dbReference type="AlphaFoldDB" id="A0A0B0DI97"/>
<evidence type="ECO:0000313" key="1">
    <source>
        <dbReference type="EMBL" id="KHE74959.1"/>
    </source>
</evidence>
<evidence type="ECO:0008006" key="3">
    <source>
        <dbReference type="Google" id="ProtNLM"/>
    </source>
</evidence>
<organism evidence="1 2">
    <name type="scientific">Kocuria marina</name>
    <dbReference type="NCBI Taxonomy" id="223184"/>
    <lineage>
        <taxon>Bacteria</taxon>
        <taxon>Bacillati</taxon>
        <taxon>Actinomycetota</taxon>
        <taxon>Actinomycetes</taxon>
        <taxon>Micrococcales</taxon>
        <taxon>Micrococcaceae</taxon>
        <taxon>Kocuria</taxon>
    </lineage>
</organism>
<name>A0A0B0DI97_9MICC</name>
<dbReference type="Proteomes" id="UP000030664">
    <property type="component" value="Unassembled WGS sequence"/>
</dbReference>
<sequence>MFLGLNVGESDHHAVTAAGKTVYDKAPPNDEARLRAILDDLAAQITATSNRLRGMLPHIHPDLGRVLGPRVTHPAVADLLSRYPTPATLAAAGGGHVRARLKKHAPRLAEPLTNEIFDALSQQTAVVAGTEAAARSNRRIHRHLLDLGHQMHLCTVGRWLARLGISRLRDLTRHGDDLRRPPRRIRAA</sequence>
<protein>
    <recommendedName>
        <fullName evidence="3">Transposase</fullName>
    </recommendedName>
</protein>
<reference evidence="1 2" key="1">
    <citation type="submission" date="2014-09" db="EMBL/GenBank/DDBJ databases">
        <title>High-quality draft genome sequence of Kocuria marina SO9-6, an actinobacterium isolated from a copper mine.</title>
        <authorList>
            <person name="Castro D.B."/>
            <person name="Pereira L.B."/>
            <person name="Silva M.V."/>
            <person name="Silva B.P."/>
            <person name="Zanardi B.R."/>
            <person name="Carlos C."/>
            <person name="Belgini D.R."/>
            <person name="Limache E.G."/>
            <person name="Lacerda G.V."/>
            <person name="Nery M.B."/>
            <person name="Gomes M.B."/>
            <person name="Souza S."/>
            <person name="Silva T.M."/>
            <person name="Rodrigues V.D."/>
            <person name="Paulino L.C."/>
            <person name="Vicentini R."/>
            <person name="Ferraz L.F."/>
            <person name="Ottoboni L.M."/>
        </authorList>
    </citation>
    <scope>NUCLEOTIDE SEQUENCE [LARGE SCALE GENOMIC DNA]</scope>
    <source>
        <strain evidence="1 2">SO9-6</strain>
    </source>
</reference>